<evidence type="ECO:0000313" key="3">
    <source>
        <dbReference type="Proteomes" id="UP000799118"/>
    </source>
</evidence>
<evidence type="ECO:0008006" key="4">
    <source>
        <dbReference type="Google" id="ProtNLM"/>
    </source>
</evidence>
<name>A0A6A4HRB0_9AGAR</name>
<dbReference type="Proteomes" id="UP000799118">
    <property type="component" value="Unassembled WGS sequence"/>
</dbReference>
<dbReference type="AlphaFoldDB" id="A0A6A4HRB0"/>
<dbReference type="SUPFAM" id="SSF52047">
    <property type="entry name" value="RNI-like"/>
    <property type="match status" value="1"/>
</dbReference>
<evidence type="ECO:0000313" key="2">
    <source>
        <dbReference type="EMBL" id="KAE9399564.1"/>
    </source>
</evidence>
<organism evidence="2 3">
    <name type="scientific">Gymnopus androsaceus JB14</name>
    <dbReference type="NCBI Taxonomy" id="1447944"/>
    <lineage>
        <taxon>Eukaryota</taxon>
        <taxon>Fungi</taxon>
        <taxon>Dikarya</taxon>
        <taxon>Basidiomycota</taxon>
        <taxon>Agaricomycotina</taxon>
        <taxon>Agaricomycetes</taxon>
        <taxon>Agaricomycetidae</taxon>
        <taxon>Agaricales</taxon>
        <taxon>Marasmiineae</taxon>
        <taxon>Omphalotaceae</taxon>
        <taxon>Gymnopus</taxon>
    </lineage>
</organism>
<keyword evidence="1" id="KW-0175">Coiled coil</keyword>
<feature type="non-terminal residue" evidence="2">
    <location>
        <position position="1"/>
    </location>
</feature>
<dbReference type="OrthoDB" id="3057283at2759"/>
<evidence type="ECO:0000256" key="1">
    <source>
        <dbReference type="SAM" id="Coils"/>
    </source>
</evidence>
<accession>A0A6A4HRB0</accession>
<reference evidence="2" key="1">
    <citation type="journal article" date="2019" name="Environ. Microbiol.">
        <title>Fungal ecological strategies reflected in gene transcription - a case study of two litter decomposers.</title>
        <authorList>
            <person name="Barbi F."/>
            <person name="Kohler A."/>
            <person name="Barry K."/>
            <person name="Baskaran P."/>
            <person name="Daum C."/>
            <person name="Fauchery L."/>
            <person name="Ihrmark K."/>
            <person name="Kuo A."/>
            <person name="LaButti K."/>
            <person name="Lipzen A."/>
            <person name="Morin E."/>
            <person name="Grigoriev I.V."/>
            <person name="Henrissat B."/>
            <person name="Lindahl B."/>
            <person name="Martin F."/>
        </authorList>
    </citation>
    <scope>NUCLEOTIDE SEQUENCE</scope>
    <source>
        <strain evidence="2">JB14</strain>
    </source>
</reference>
<keyword evidence="3" id="KW-1185">Reference proteome</keyword>
<dbReference type="Gene3D" id="3.80.10.10">
    <property type="entry name" value="Ribonuclease Inhibitor"/>
    <property type="match status" value="1"/>
</dbReference>
<proteinExistence type="predicted"/>
<sequence length="484" mass="55068">RYTSYRFNFVFLTEYLAPKSAMSANFQLRTNMDLEEIRRRLRSEYGSGVQSEAEISGVLADVDKDLEDCDAEFRRLQSRMIALQNQRKRLAEHKVFLALSAVTHSLIQNSGPVSDLNCGRNLVVYQSYRRTIEKFVLSLLHAVIAGRSSPRDTPKSIQPMTAQNPSDFPLLEQLLIPNIAFNNEKDLNRFQHAANLKVLALSDIVHWADLQQRKFLWAQITELDVAQCEDMMKHILEMHSLQELHFKQFPDNESTVILCSPPVATPSVQKLALTLRQTSHLESERLANVVFASITCPNLTSLFVEGKDGYKDPWPRDMVNGFISRSSFHLTTLSIKFIPLSDSDLIDLLRRLPSLHHLTVNDSNITSPSSITPLLIQSLHAFHQTSPVAIFTVLVKRLQTLSLTTSAEAQEAFNDRDFVDMVSSRWFLDGYKSDSDSMNLNGGMACLRSVVMRFTKRDVDEEVYRPLKYIEEEGMRVVVIGRNS</sequence>
<feature type="coiled-coil region" evidence="1">
    <location>
        <begin position="59"/>
        <end position="93"/>
    </location>
</feature>
<dbReference type="EMBL" id="ML769468">
    <property type="protein sequence ID" value="KAE9399564.1"/>
    <property type="molecule type" value="Genomic_DNA"/>
</dbReference>
<dbReference type="InterPro" id="IPR032675">
    <property type="entry name" value="LRR_dom_sf"/>
</dbReference>
<gene>
    <name evidence="2" type="ORF">BT96DRAFT_920090</name>
</gene>
<protein>
    <recommendedName>
        <fullName evidence="4">F-box domain-containing protein</fullName>
    </recommendedName>
</protein>